<accession>A0A1B1NDK8</accession>
<evidence type="ECO:0008006" key="3">
    <source>
        <dbReference type="Google" id="ProtNLM"/>
    </source>
</evidence>
<dbReference type="KEGG" id="serj:SGUI_2039"/>
<dbReference type="PANTHER" id="PTHR36452">
    <property type="entry name" value="CHROMOSOME 12, WHOLE GENOME SHOTGUN SEQUENCE"/>
    <property type="match status" value="1"/>
</dbReference>
<reference evidence="1 2" key="1">
    <citation type="submission" date="2016-03" db="EMBL/GenBank/DDBJ databases">
        <title>Shallow-sea hydrothermal system.</title>
        <authorList>
            <person name="Tang K."/>
        </authorList>
    </citation>
    <scope>NUCLEOTIDE SEQUENCE [LARGE SCALE GENOMIC DNA]</scope>
    <source>
        <strain evidence="1 2">JLT9</strain>
    </source>
</reference>
<dbReference type="Pfam" id="PF09365">
    <property type="entry name" value="DUF2461"/>
    <property type="match status" value="1"/>
</dbReference>
<gene>
    <name evidence="1" type="ORF">SGUI_2039</name>
</gene>
<dbReference type="NCBIfam" id="TIGR02453">
    <property type="entry name" value="TIGR02453 family protein"/>
    <property type="match status" value="1"/>
</dbReference>
<keyword evidence="2" id="KW-1185">Reference proteome</keyword>
<dbReference type="EMBL" id="CP014989">
    <property type="protein sequence ID" value="ANS79435.1"/>
    <property type="molecule type" value="Genomic_DNA"/>
</dbReference>
<dbReference type="AlphaFoldDB" id="A0A1B1NDK8"/>
<name>A0A1B1NDK8_9MICO</name>
<evidence type="ECO:0000313" key="2">
    <source>
        <dbReference type="Proteomes" id="UP000092482"/>
    </source>
</evidence>
<dbReference type="PIRSF" id="PIRSF028451">
    <property type="entry name" value="UCP028451"/>
    <property type="match status" value="1"/>
</dbReference>
<dbReference type="Proteomes" id="UP000092482">
    <property type="component" value="Chromosome"/>
</dbReference>
<protein>
    <recommendedName>
        <fullName evidence="3">TIGR02453 family protein</fullName>
    </recommendedName>
</protein>
<dbReference type="STRING" id="1758689.SGUI_2039"/>
<dbReference type="InterPro" id="IPR012808">
    <property type="entry name" value="CHP02453"/>
</dbReference>
<dbReference type="PATRIC" id="fig|1758689.4.peg.2121"/>
<evidence type="ECO:0000313" key="1">
    <source>
        <dbReference type="EMBL" id="ANS79435.1"/>
    </source>
</evidence>
<dbReference type="PANTHER" id="PTHR36452:SF1">
    <property type="entry name" value="DUF2461 DOMAIN-CONTAINING PROTEIN"/>
    <property type="match status" value="1"/>
</dbReference>
<organism evidence="1 2">
    <name type="scientific">Serinicoccus hydrothermalis</name>
    <dbReference type="NCBI Taxonomy" id="1758689"/>
    <lineage>
        <taxon>Bacteria</taxon>
        <taxon>Bacillati</taxon>
        <taxon>Actinomycetota</taxon>
        <taxon>Actinomycetes</taxon>
        <taxon>Micrococcales</taxon>
        <taxon>Ornithinimicrobiaceae</taxon>
        <taxon>Serinicoccus</taxon>
    </lineage>
</organism>
<proteinExistence type="predicted"/>
<dbReference type="InterPro" id="IPR015996">
    <property type="entry name" value="UCP028451"/>
</dbReference>
<sequence>MTMSPFTGIPHAATDFYERLEQDNTKEFWAAHKEEHERDVAGPLRALTDELADDFGEAKLFRPHRDVRFSKDKSPYKTHQGAYVSVAEATGWYVQVSADGLLLGGGCYHMDPARLRAYRAAVDSPGTGQQLESLVATLREGGWEIGGDRVKTAPRGWDREHERIELLRHKTLTCMRWEQDGDVVTTPRLLAEVRDRWEQVRPLVEWLAATDTGPRAGAGR</sequence>